<name>A0A101HG52_9BACT</name>
<protein>
    <submittedName>
        <fullName evidence="2">Uncharacterized protein</fullName>
    </submittedName>
</protein>
<dbReference type="InterPro" id="IPR019734">
    <property type="entry name" value="TPR_rpt"/>
</dbReference>
<keyword evidence="1" id="KW-0802">TPR repeat</keyword>
<dbReference type="EMBL" id="LGGN01000277">
    <property type="protein sequence ID" value="KUK76265.1"/>
    <property type="molecule type" value="Genomic_DNA"/>
</dbReference>
<feature type="non-terminal residue" evidence="2">
    <location>
        <position position="151"/>
    </location>
</feature>
<sequence>MAAITLFAGEPIINTLTVEEETARYIQSGDWKSMIQTGKTALKKGIDFYNLRYRLGIAYYQLENYHAAIRHFTRAYRINSTDPLLKEYLYWAYRFAGREGDARILAAGFSQELKRKAGVPDRFPGEYLSVSLNAGFPVDKSFTDDYVNDTG</sequence>
<gene>
    <name evidence="2" type="ORF">XD92_1282</name>
</gene>
<evidence type="ECO:0000313" key="2">
    <source>
        <dbReference type="EMBL" id="KUK76265.1"/>
    </source>
</evidence>
<dbReference type="AlphaFoldDB" id="A0A101HG52"/>
<evidence type="ECO:0000256" key="1">
    <source>
        <dbReference type="PROSITE-ProRule" id="PRU00339"/>
    </source>
</evidence>
<reference evidence="3" key="1">
    <citation type="journal article" date="2015" name="MBio">
        <title>Genome-Resolved Metagenomic Analysis Reveals Roles for Candidate Phyla and Other Microbial Community Members in Biogeochemical Transformations in Oil Reservoirs.</title>
        <authorList>
            <person name="Hu P."/>
            <person name="Tom L."/>
            <person name="Singh A."/>
            <person name="Thomas B.C."/>
            <person name="Baker B.J."/>
            <person name="Piceno Y.M."/>
            <person name="Andersen G.L."/>
            <person name="Banfield J.F."/>
        </authorList>
    </citation>
    <scope>NUCLEOTIDE SEQUENCE [LARGE SCALE GENOMIC DNA]</scope>
</reference>
<dbReference type="SUPFAM" id="SSF48452">
    <property type="entry name" value="TPR-like"/>
    <property type="match status" value="1"/>
</dbReference>
<dbReference type="SMART" id="SM00028">
    <property type="entry name" value="TPR"/>
    <property type="match status" value="1"/>
</dbReference>
<proteinExistence type="predicted"/>
<evidence type="ECO:0000313" key="3">
    <source>
        <dbReference type="Proteomes" id="UP000053860"/>
    </source>
</evidence>
<accession>A0A101HG52</accession>
<dbReference type="Gene3D" id="1.25.40.10">
    <property type="entry name" value="Tetratricopeptide repeat domain"/>
    <property type="match status" value="1"/>
</dbReference>
<dbReference type="InterPro" id="IPR011990">
    <property type="entry name" value="TPR-like_helical_dom_sf"/>
</dbReference>
<comment type="caution">
    <text evidence="2">The sequence shown here is derived from an EMBL/GenBank/DDBJ whole genome shotgun (WGS) entry which is preliminary data.</text>
</comment>
<dbReference type="Proteomes" id="UP000053860">
    <property type="component" value="Unassembled WGS sequence"/>
</dbReference>
<organism evidence="2 3">
    <name type="scientific">Proteiniphilum acetatigenes</name>
    <dbReference type="NCBI Taxonomy" id="294710"/>
    <lineage>
        <taxon>Bacteria</taxon>
        <taxon>Pseudomonadati</taxon>
        <taxon>Bacteroidota</taxon>
        <taxon>Bacteroidia</taxon>
        <taxon>Bacteroidales</taxon>
        <taxon>Dysgonomonadaceae</taxon>
        <taxon>Proteiniphilum</taxon>
    </lineage>
</organism>
<feature type="repeat" description="TPR" evidence="1">
    <location>
        <begin position="49"/>
        <end position="82"/>
    </location>
</feature>
<dbReference type="Pfam" id="PF00515">
    <property type="entry name" value="TPR_1"/>
    <property type="match status" value="1"/>
</dbReference>
<dbReference type="PROSITE" id="PS50005">
    <property type="entry name" value="TPR"/>
    <property type="match status" value="1"/>
</dbReference>